<accession>A0ABV4CY24</accession>
<dbReference type="Proteomes" id="UP001565200">
    <property type="component" value="Unassembled WGS sequence"/>
</dbReference>
<gene>
    <name evidence="2" type="ORF">AAK873_09655</name>
</gene>
<keyword evidence="1" id="KW-1133">Transmembrane helix</keyword>
<name>A0ABV4CY24_9BACT</name>
<dbReference type="RefSeq" id="WP_147438761.1">
    <property type="nucleotide sequence ID" value="NZ_JBCLPP010000026.1"/>
</dbReference>
<comment type="caution">
    <text evidence="2">The sequence shown here is derived from an EMBL/GenBank/DDBJ whole genome shotgun (WGS) entry which is preliminary data.</text>
</comment>
<keyword evidence="3" id="KW-1185">Reference proteome</keyword>
<dbReference type="EMBL" id="JBCLPP010000026">
    <property type="protein sequence ID" value="MEY8245877.1"/>
    <property type="molecule type" value="Genomic_DNA"/>
</dbReference>
<evidence type="ECO:0000313" key="2">
    <source>
        <dbReference type="EMBL" id="MEY8245877.1"/>
    </source>
</evidence>
<evidence type="ECO:0000256" key="1">
    <source>
        <dbReference type="SAM" id="Phobius"/>
    </source>
</evidence>
<sequence length="70" mass="8323">MKKSTFVPLILLVYLGVMSYIGRGEFFAGNYGYYFSIIGLTLLCIVLLHFFLKKRERLRKEREDDLNKKR</sequence>
<evidence type="ECO:0000313" key="3">
    <source>
        <dbReference type="Proteomes" id="UP001565200"/>
    </source>
</evidence>
<keyword evidence="1" id="KW-0472">Membrane</keyword>
<feature type="transmembrane region" description="Helical" evidence="1">
    <location>
        <begin position="33"/>
        <end position="52"/>
    </location>
</feature>
<reference evidence="2 3" key="1">
    <citation type="submission" date="2024-03" db="EMBL/GenBank/DDBJ databases">
        <title>Mouse gut bacterial collection (mGBC) of GemPharmatech.</title>
        <authorList>
            <person name="He Y."/>
            <person name="Dong L."/>
            <person name="Wu D."/>
            <person name="Gao X."/>
            <person name="Lin Z."/>
        </authorList>
    </citation>
    <scope>NUCLEOTIDE SEQUENCE [LARGE SCALE GENOMIC DNA]</scope>
    <source>
        <strain evidence="2 3">54-13</strain>
    </source>
</reference>
<keyword evidence="1" id="KW-0812">Transmembrane</keyword>
<proteinExistence type="predicted"/>
<protein>
    <submittedName>
        <fullName evidence="2">Uncharacterized protein</fullName>
    </submittedName>
</protein>
<organism evidence="2 3">
    <name type="scientific">Heminiphilus faecis</name>
    <dbReference type="NCBI Taxonomy" id="2601703"/>
    <lineage>
        <taxon>Bacteria</taxon>
        <taxon>Pseudomonadati</taxon>
        <taxon>Bacteroidota</taxon>
        <taxon>Bacteroidia</taxon>
        <taxon>Bacteroidales</taxon>
        <taxon>Muribaculaceae</taxon>
        <taxon>Heminiphilus</taxon>
    </lineage>
</organism>